<dbReference type="Proteomes" id="UP000008021">
    <property type="component" value="Chromosome 12"/>
</dbReference>
<accession>A0A0E0FDH1</accession>
<protein>
    <submittedName>
        <fullName evidence="2">Uncharacterized protein</fullName>
    </submittedName>
</protein>
<proteinExistence type="predicted"/>
<evidence type="ECO:0000313" key="3">
    <source>
        <dbReference type="Proteomes" id="UP000008021"/>
    </source>
</evidence>
<dbReference type="AlphaFoldDB" id="A0A0E0FDH1"/>
<evidence type="ECO:0000313" key="2">
    <source>
        <dbReference type="EnsemblPlants" id="OMERI12G11780.1"/>
    </source>
</evidence>
<sequence length="104" mass="11113">MPNPLRMRPSRVVNQAAASSKLNSAKAGGFPEPEKLCFDFGKKKAFLFRDQIEPREERRPAARGRATGSLGRADGGGFAADERAMAWRRGAGADQAEGEPAAAP</sequence>
<dbReference type="EnsemblPlants" id="OMERI12G11780.1">
    <property type="protein sequence ID" value="OMERI12G11780.1"/>
    <property type="gene ID" value="OMERI12G11780"/>
</dbReference>
<keyword evidence="3" id="KW-1185">Reference proteome</keyword>
<reference evidence="2" key="2">
    <citation type="submission" date="2018-05" db="EMBL/GenBank/DDBJ databases">
        <title>OmerRS3 (Oryza meridionalis Reference Sequence Version 3).</title>
        <authorList>
            <person name="Zhang J."/>
            <person name="Kudrna D."/>
            <person name="Lee S."/>
            <person name="Talag J."/>
            <person name="Welchert J."/>
            <person name="Wing R.A."/>
        </authorList>
    </citation>
    <scope>NUCLEOTIDE SEQUENCE [LARGE SCALE GENOMIC DNA]</scope>
    <source>
        <strain evidence="2">cv. OR44</strain>
    </source>
</reference>
<reference evidence="2" key="1">
    <citation type="submission" date="2015-04" db="UniProtKB">
        <authorList>
            <consortium name="EnsemblPlants"/>
        </authorList>
    </citation>
    <scope>IDENTIFICATION</scope>
</reference>
<name>A0A0E0FDH1_9ORYZ</name>
<dbReference type="HOGENOM" id="CLU_2254422_0_0_1"/>
<evidence type="ECO:0000256" key="1">
    <source>
        <dbReference type="SAM" id="MobiDB-lite"/>
    </source>
</evidence>
<dbReference type="Gramene" id="OMERI12G11780.1">
    <property type="protein sequence ID" value="OMERI12G11780.1"/>
    <property type="gene ID" value="OMERI12G11780"/>
</dbReference>
<organism evidence="2">
    <name type="scientific">Oryza meridionalis</name>
    <dbReference type="NCBI Taxonomy" id="40149"/>
    <lineage>
        <taxon>Eukaryota</taxon>
        <taxon>Viridiplantae</taxon>
        <taxon>Streptophyta</taxon>
        <taxon>Embryophyta</taxon>
        <taxon>Tracheophyta</taxon>
        <taxon>Spermatophyta</taxon>
        <taxon>Magnoliopsida</taxon>
        <taxon>Liliopsida</taxon>
        <taxon>Poales</taxon>
        <taxon>Poaceae</taxon>
        <taxon>BOP clade</taxon>
        <taxon>Oryzoideae</taxon>
        <taxon>Oryzeae</taxon>
        <taxon>Oryzinae</taxon>
        <taxon>Oryza</taxon>
    </lineage>
</organism>
<feature type="region of interest" description="Disordered" evidence="1">
    <location>
        <begin position="53"/>
        <end position="104"/>
    </location>
</feature>